<dbReference type="Gene3D" id="2.40.50.120">
    <property type="match status" value="1"/>
</dbReference>
<dbReference type="InterPro" id="IPR008993">
    <property type="entry name" value="TIMP-like_OB-fold"/>
</dbReference>
<comment type="caution">
    <text evidence="2">The sequence shown here is derived from an EMBL/GenBank/DDBJ whole genome shotgun (WGS) entry which is preliminary data.</text>
</comment>
<gene>
    <name evidence="2" type="ORF">ACFQ3Q_10140</name>
</gene>
<sequence>MRIFLLIFLFLTSINSFACECSELHKNNVEEFKSEVDYILIGTVIDQLNPEKTEYLDYSWKKDKDAYDIIVKVKKVFKGNIQTDTLYITQFFNGACSRKFSAGKDYIFTGKEIKKFVDQNKESKTDSIIRNDSIPPMIMTNTPPEYKFEEGVIYDNFEDGTDKWNSLLTKHKMIWTNQCYSFNIDSSIGQLLIEKI</sequence>
<dbReference type="EMBL" id="JBHTLI010000001">
    <property type="protein sequence ID" value="MFD1096107.1"/>
    <property type="molecule type" value="Genomic_DNA"/>
</dbReference>
<feature type="signal peptide" evidence="1">
    <location>
        <begin position="1"/>
        <end position="18"/>
    </location>
</feature>
<dbReference type="SUPFAM" id="SSF50242">
    <property type="entry name" value="TIMP-like"/>
    <property type="match status" value="1"/>
</dbReference>
<feature type="chain" id="PRO_5045182437" description="Lipoprotein" evidence="1">
    <location>
        <begin position="19"/>
        <end position="196"/>
    </location>
</feature>
<accession>A0ABW3NU98</accession>
<dbReference type="Proteomes" id="UP001597131">
    <property type="component" value="Unassembled WGS sequence"/>
</dbReference>
<evidence type="ECO:0000313" key="2">
    <source>
        <dbReference type="EMBL" id="MFD1096107.1"/>
    </source>
</evidence>
<reference evidence="3" key="1">
    <citation type="journal article" date="2019" name="Int. J. Syst. Evol. Microbiol.">
        <title>The Global Catalogue of Microorganisms (GCM) 10K type strain sequencing project: providing services to taxonomists for standard genome sequencing and annotation.</title>
        <authorList>
            <consortium name="The Broad Institute Genomics Platform"/>
            <consortium name="The Broad Institute Genome Sequencing Center for Infectious Disease"/>
            <person name="Wu L."/>
            <person name="Ma J."/>
        </authorList>
    </citation>
    <scope>NUCLEOTIDE SEQUENCE [LARGE SCALE GENOMIC DNA]</scope>
    <source>
        <strain evidence="3">CCUG 64793</strain>
    </source>
</reference>
<name>A0ABW3NU98_9FLAO</name>
<keyword evidence="1" id="KW-0732">Signal</keyword>
<proteinExistence type="predicted"/>
<evidence type="ECO:0000313" key="3">
    <source>
        <dbReference type="Proteomes" id="UP001597131"/>
    </source>
</evidence>
<dbReference type="RefSeq" id="WP_380745357.1">
    <property type="nucleotide sequence ID" value="NZ_JBHTLI010000001.1"/>
</dbReference>
<evidence type="ECO:0000256" key="1">
    <source>
        <dbReference type="SAM" id="SignalP"/>
    </source>
</evidence>
<evidence type="ECO:0008006" key="4">
    <source>
        <dbReference type="Google" id="ProtNLM"/>
    </source>
</evidence>
<keyword evidence="3" id="KW-1185">Reference proteome</keyword>
<organism evidence="2 3">
    <name type="scientific">Salegentibacter chungangensis</name>
    <dbReference type="NCBI Taxonomy" id="1335724"/>
    <lineage>
        <taxon>Bacteria</taxon>
        <taxon>Pseudomonadati</taxon>
        <taxon>Bacteroidota</taxon>
        <taxon>Flavobacteriia</taxon>
        <taxon>Flavobacteriales</taxon>
        <taxon>Flavobacteriaceae</taxon>
        <taxon>Salegentibacter</taxon>
    </lineage>
</organism>
<protein>
    <recommendedName>
        <fullName evidence="4">Lipoprotein</fullName>
    </recommendedName>
</protein>